<dbReference type="EMBL" id="AWSJ01000362">
    <property type="protein sequence ID" value="ERI05199.1"/>
    <property type="molecule type" value="Genomic_DNA"/>
</dbReference>
<dbReference type="AlphaFoldDB" id="U1W9J9"/>
<evidence type="ECO:0000313" key="1">
    <source>
        <dbReference type="EMBL" id="ERI05199.1"/>
    </source>
</evidence>
<sequence length="52" mass="6081">MKFVAFDLRPTSFSVLGRSENQTTARYAKILARILYRQEQNTQNKKKKEACT</sequence>
<gene>
    <name evidence="1" type="ORF">HMPREF0083_05772</name>
</gene>
<evidence type="ECO:0000313" key="2">
    <source>
        <dbReference type="Proteomes" id="UP000016511"/>
    </source>
</evidence>
<keyword evidence="2" id="KW-1185">Reference proteome</keyword>
<accession>U1W9J9</accession>
<reference evidence="1 2" key="1">
    <citation type="submission" date="2013-08" db="EMBL/GenBank/DDBJ databases">
        <authorList>
            <person name="Weinstock G."/>
            <person name="Sodergren E."/>
            <person name="Wylie T."/>
            <person name="Fulton L."/>
            <person name="Fulton R."/>
            <person name="Fronick C."/>
            <person name="O'Laughlin M."/>
            <person name="Godfrey J."/>
            <person name="Miner T."/>
            <person name="Herter B."/>
            <person name="Appelbaum E."/>
            <person name="Cordes M."/>
            <person name="Lek S."/>
            <person name="Wollam A."/>
            <person name="Pepin K.H."/>
            <person name="Palsikar V.B."/>
            <person name="Mitreva M."/>
            <person name="Wilson R.K."/>
        </authorList>
    </citation>
    <scope>NUCLEOTIDE SEQUENCE [LARGE SCALE GENOMIC DNA]</scope>
    <source>
        <strain evidence="1 2">ATCC 12856</strain>
    </source>
</reference>
<dbReference type="HOGENOM" id="CLU_3076203_0_0_9"/>
<name>U1W9J9_ANEAE</name>
<protein>
    <submittedName>
        <fullName evidence="1">Uncharacterized protein</fullName>
    </submittedName>
</protein>
<dbReference type="STRING" id="649747.HMPREF0083_05772"/>
<organism evidence="1 2">
    <name type="scientific">Aneurinibacillus aneurinilyticus ATCC 12856</name>
    <dbReference type="NCBI Taxonomy" id="649747"/>
    <lineage>
        <taxon>Bacteria</taxon>
        <taxon>Bacillati</taxon>
        <taxon>Bacillota</taxon>
        <taxon>Bacilli</taxon>
        <taxon>Bacillales</taxon>
        <taxon>Paenibacillaceae</taxon>
        <taxon>Aneurinibacillus group</taxon>
        <taxon>Aneurinibacillus</taxon>
    </lineage>
</organism>
<proteinExistence type="predicted"/>
<dbReference type="Proteomes" id="UP000016511">
    <property type="component" value="Unassembled WGS sequence"/>
</dbReference>
<comment type="caution">
    <text evidence="1">The sequence shown here is derived from an EMBL/GenBank/DDBJ whole genome shotgun (WGS) entry which is preliminary data.</text>
</comment>